<comment type="caution">
    <text evidence="6">The sequence shown here is derived from an EMBL/GenBank/DDBJ whole genome shotgun (WGS) entry which is preliminary data.</text>
</comment>
<name>A0AAD9QDL3_ACRCE</name>
<keyword evidence="4 5" id="KW-0472">Membrane</keyword>
<dbReference type="InterPro" id="IPR018499">
    <property type="entry name" value="Tetraspanin/Peripherin"/>
</dbReference>
<dbReference type="PANTHER" id="PTHR19282:SF534">
    <property type="entry name" value="TETRASPANIN FAMILY-RELATED"/>
    <property type="match status" value="1"/>
</dbReference>
<reference evidence="6" key="1">
    <citation type="journal article" date="2023" name="G3 (Bethesda)">
        <title>Whole genome assembly and annotation of the endangered Caribbean coral Acropora cervicornis.</title>
        <authorList>
            <person name="Selwyn J.D."/>
            <person name="Vollmer S.V."/>
        </authorList>
    </citation>
    <scope>NUCLEOTIDE SEQUENCE</scope>
    <source>
        <strain evidence="6">K2</strain>
    </source>
</reference>
<proteinExistence type="predicted"/>
<comment type="subcellular location">
    <subcellularLocation>
        <location evidence="1">Membrane</location>
        <topology evidence="1">Multi-pass membrane protein</topology>
    </subcellularLocation>
</comment>
<dbReference type="EMBL" id="JARQWQ010000041">
    <property type="protein sequence ID" value="KAK2559260.1"/>
    <property type="molecule type" value="Genomic_DNA"/>
</dbReference>
<evidence type="ECO:0000256" key="3">
    <source>
        <dbReference type="ARBA" id="ARBA00022989"/>
    </source>
</evidence>
<feature type="transmembrane region" description="Helical" evidence="5">
    <location>
        <begin position="65"/>
        <end position="89"/>
    </location>
</feature>
<evidence type="ECO:0000313" key="6">
    <source>
        <dbReference type="EMBL" id="KAK2559260.1"/>
    </source>
</evidence>
<sequence>MQGISGALICLAVWLIKKLGEISKITTDSYKLVPCGILVCIGVAIFVTTWFGCGVGSDSKCCLSIIVFLLFIVLALEVAAGVMGCIYHIRAGDYLNEGLIDAIKNYDPLDGEYSSLEKAMDALQKNGCLNKLTDEVKHYLNYLLGTAIGLSVFQAAKRKGLTFCPINLTYLMAHADQVPHAAAEEAVVEQLNPPAETAAQPAAEVHLVAEIQPAVQVNEVWCRWCC</sequence>
<evidence type="ECO:0000256" key="5">
    <source>
        <dbReference type="SAM" id="Phobius"/>
    </source>
</evidence>
<dbReference type="AlphaFoldDB" id="A0AAD9QDL3"/>
<gene>
    <name evidence="6" type="ORF">P5673_018404</name>
</gene>
<organism evidence="6 7">
    <name type="scientific">Acropora cervicornis</name>
    <name type="common">Staghorn coral</name>
    <dbReference type="NCBI Taxonomy" id="6130"/>
    <lineage>
        <taxon>Eukaryota</taxon>
        <taxon>Metazoa</taxon>
        <taxon>Cnidaria</taxon>
        <taxon>Anthozoa</taxon>
        <taxon>Hexacorallia</taxon>
        <taxon>Scleractinia</taxon>
        <taxon>Astrocoeniina</taxon>
        <taxon>Acroporidae</taxon>
        <taxon>Acropora</taxon>
    </lineage>
</organism>
<accession>A0AAD9QDL3</accession>
<dbReference type="Pfam" id="PF00335">
    <property type="entry name" value="Tetraspanin"/>
    <property type="match status" value="1"/>
</dbReference>
<keyword evidence="2 5" id="KW-0812">Transmembrane</keyword>
<keyword evidence="7" id="KW-1185">Reference proteome</keyword>
<dbReference type="GO" id="GO:0005886">
    <property type="term" value="C:plasma membrane"/>
    <property type="evidence" value="ECO:0007669"/>
    <property type="project" value="TreeGrafter"/>
</dbReference>
<keyword evidence="3 5" id="KW-1133">Transmembrane helix</keyword>
<feature type="transmembrane region" description="Helical" evidence="5">
    <location>
        <begin position="30"/>
        <end position="53"/>
    </location>
</feature>
<dbReference type="Proteomes" id="UP001249851">
    <property type="component" value="Unassembled WGS sequence"/>
</dbReference>
<protein>
    <submittedName>
        <fullName evidence="6">Tetraspanin-36</fullName>
    </submittedName>
</protein>
<reference evidence="6" key="2">
    <citation type="journal article" date="2023" name="Science">
        <title>Genomic signatures of disease resistance in endangered staghorn corals.</title>
        <authorList>
            <person name="Vollmer S.V."/>
            <person name="Selwyn J.D."/>
            <person name="Despard B.A."/>
            <person name="Roesel C.L."/>
        </authorList>
    </citation>
    <scope>NUCLEOTIDE SEQUENCE</scope>
    <source>
        <strain evidence="6">K2</strain>
    </source>
</reference>
<evidence type="ECO:0000313" key="7">
    <source>
        <dbReference type="Proteomes" id="UP001249851"/>
    </source>
</evidence>
<evidence type="ECO:0000256" key="2">
    <source>
        <dbReference type="ARBA" id="ARBA00022692"/>
    </source>
</evidence>
<evidence type="ECO:0000256" key="1">
    <source>
        <dbReference type="ARBA" id="ARBA00004141"/>
    </source>
</evidence>
<dbReference type="PANTHER" id="PTHR19282">
    <property type="entry name" value="TETRASPANIN"/>
    <property type="match status" value="1"/>
</dbReference>
<evidence type="ECO:0000256" key="4">
    <source>
        <dbReference type="ARBA" id="ARBA00023136"/>
    </source>
</evidence>